<keyword evidence="4" id="KW-0677">Repeat</keyword>
<accession>V8ARS2</accession>
<comment type="caution">
    <text evidence="10">The sequence shown here is derived from an EMBL/GenBank/DDBJ whole genome shotgun (WGS) entry which is preliminary data.</text>
</comment>
<keyword evidence="5" id="KW-0572">Peptidoglycan-anchor</keyword>
<reference evidence="10 11" key="1">
    <citation type="submission" date="2013-07" db="EMBL/GenBank/DDBJ databases">
        <title>Isolation of Lactococcus garvieae strain TRF1 from the fecal material of a timber rattlesnake.</title>
        <authorList>
            <person name="McLaughlin R.W."/>
            <person name="Cochran P.A."/>
            <person name="Dowd S.E."/>
        </authorList>
    </citation>
    <scope>NUCLEOTIDE SEQUENCE [LARGE SCALE GENOMIC DNA]</scope>
    <source>
        <strain evidence="10 11">TRF1</strain>
    </source>
</reference>
<dbReference type="Proteomes" id="UP000018692">
    <property type="component" value="Unassembled WGS sequence"/>
</dbReference>
<dbReference type="PROSITE" id="PS50847">
    <property type="entry name" value="GRAM_POS_ANCHORING"/>
    <property type="match status" value="1"/>
</dbReference>
<evidence type="ECO:0000256" key="1">
    <source>
        <dbReference type="ARBA" id="ARBA00022512"/>
    </source>
</evidence>
<dbReference type="Gene3D" id="3.10.20.320">
    <property type="entry name" value="Putative peptidoglycan bound protein (lpxtg motif)"/>
    <property type="match status" value="3"/>
</dbReference>
<keyword evidence="7" id="KW-0812">Transmembrane</keyword>
<protein>
    <recommendedName>
        <fullName evidence="9">Gram-positive cocci surface proteins LPxTG domain-containing protein</fullName>
    </recommendedName>
</protein>
<keyword evidence="2" id="KW-0964">Secreted</keyword>
<organism evidence="10 11">
    <name type="scientific">Lactococcus garvieae TRF1</name>
    <dbReference type="NCBI Taxonomy" id="1380772"/>
    <lineage>
        <taxon>Bacteria</taxon>
        <taxon>Bacillati</taxon>
        <taxon>Bacillota</taxon>
        <taxon>Bacilli</taxon>
        <taxon>Lactobacillales</taxon>
        <taxon>Streptococcaceae</taxon>
        <taxon>Lactococcus</taxon>
    </lineage>
</organism>
<evidence type="ECO:0000313" key="11">
    <source>
        <dbReference type="Proteomes" id="UP000018692"/>
    </source>
</evidence>
<feature type="transmembrane region" description="Helical" evidence="7">
    <location>
        <begin position="712"/>
        <end position="733"/>
    </location>
</feature>
<keyword evidence="3 8" id="KW-0732">Signal</keyword>
<dbReference type="InterPro" id="IPR009459">
    <property type="entry name" value="MucBP_dom"/>
</dbReference>
<evidence type="ECO:0000259" key="9">
    <source>
        <dbReference type="PROSITE" id="PS50847"/>
    </source>
</evidence>
<dbReference type="Pfam" id="PF06458">
    <property type="entry name" value="MucBP"/>
    <property type="match status" value="3"/>
</dbReference>
<feature type="signal peptide" evidence="8">
    <location>
        <begin position="1"/>
        <end position="24"/>
    </location>
</feature>
<evidence type="ECO:0000313" key="10">
    <source>
        <dbReference type="EMBL" id="ETD05513.1"/>
    </source>
</evidence>
<feature type="compositionally biased region" description="Polar residues" evidence="6">
    <location>
        <begin position="695"/>
        <end position="704"/>
    </location>
</feature>
<keyword evidence="1" id="KW-0134">Cell wall</keyword>
<dbReference type="PATRIC" id="fig|1380772.3.peg.424"/>
<dbReference type="NCBIfam" id="TIGR01167">
    <property type="entry name" value="LPXTG_anchor"/>
    <property type="match status" value="1"/>
</dbReference>
<sequence length="742" mass="80278">MKKSKNILAIGILSLTYIPSITSAANTELPVNTSNEVQNKAKNIVNEKGVRNILAGSVEYSANATEFSTGDQYTGTIHLTNTVGNTISAGTKIIVAIPPTAVDYSGWNFTDPTLSSIFDVAVSAEQGTITFTLKADIIGVADISVPFFTTIIGPENTSYPVSVSSQNTDGTFTDVVVNNDQIIIPQKDNPDPSYGVLNMYWGVTKSGLSNTFVGKSPTSINNISTGIFSRNTNDIQNYIEINPEQKTVLNSNEHYEVTYEIHSTKGLGNISLNNIEVLDATTGSVVPTSDYTVTTTGTHSVSFVFLSPEQSSIKVNHKYVINLTSLATDDGDIYNSNSTLQIKNASTITKEESFPLNNIFTTRGSSVIFPSITANNKTYNSGELTSTNILEKVTSGVTATDTIDGDITGNIITDYKDLLSKKDSSGVYLNQVDYSVKNSLGYSSSRSITVTITDKQSGKDVTVKYVDTEGNKISDDVVKSGAIGDNYSTEQKDIEGYTFKEVQGNATGQFTDSPQTVTYVYTKNPVKAADVISKYVDTEGNKISDDVVKSGNIGDKYTTEEKDIDGYTFKEMGKDSAAVSGDFTDKDQTVTYVYTKNPVAAADVTAKYVDTEGNKISDDIVKSGNIGDKYTTEQKDIDGYTFKEMGKDSAAVSGDFTDKAQTVTYVYTKDKVNPLTPTPADNKPSHKENTHKSVPFSSTHNTLPETGENERMTLMSVGTGLILLMVALIASIFRFKKFKNNK</sequence>
<feature type="domain" description="Gram-positive cocci surface proteins LPxTG" evidence="9">
    <location>
        <begin position="703"/>
        <end position="742"/>
    </location>
</feature>
<evidence type="ECO:0000256" key="4">
    <source>
        <dbReference type="ARBA" id="ARBA00022737"/>
    </source>
</evidence>
<dbReference type="AlphaFoldDB" id="V8ARS2"/>
<evidence type="ECO:0000256" key="2">
    <source>
        <dbReference type="ARBA" id="ARBA00022525"/>
    </source>
</evidence>
<keyword evidence="7" id="KW-1133">Transmembrane helix</keyword>
<feature type="region of interest" description="Disordered" evidence="6">
    <location>
        <begin position="674"/>
        <end position="708"/>
    </location>
</feature>
<evidence type="ECO:0000256" key="5">
    <source>
        <dbReference type="ARBA" id="ARBA00023088"/>
    </source>
</evidence>
<proteinExistence type="predicted"/>
<feature type="chain" id="PRO_5004766731" description="Gram-positive cocci surface proteins LPxTG domain-containing protein" evidence="8">
    <location>
        <begin position="25"/>
        <end position="742"/>
    </location>
</feature>
<evidence type="ECO:0000256" key="8">
    <source>
        <dbReference type="SAM" id="SignalP"/>
    </source>
</evidence>
<evidence type="ECO:0000256" key="6">
    <source>
        <dbReference type="SAM" id="MobiDB-lite"/>
    </source>
</evidence>
<dbReference type="EMBL" id="AVFE01000004">
    <property type="protein sequence ID" value="ETD05513.1"/>
    <property type="molecule type" value="Genomic_DNA"/>
</dbReference>
<evidence type="ECO:0000256" key="7">
    <source>
        <dbReference type="SAM" id="Phobius"/>
    </source>
</evidence>
<name>V8ARS2_9LACT</name>
<dbReference type="InterPro" id="IPR019931">
    <property type="entry name" value="LPXTG_anchor"/>
</dbReference>
<evidence type="ECO:0000256" key="3">
    <source>
        <dbReference type="ARBA" id="ARBA00022729"/>
    </source>
</evidence>
<gene>
    <name evidence="10" type="ORF">N568_0102150</name>
</gene>
<dbReference type="Pfam" id="PF00746">
    <property type="entry name" value="Gram_pos_anchor"/>
    <property type="match status" value="1"/>
</dbReference>
<keyword evidence="7" id="KW-0472">Membrane</keyword>